<sequence length="486" mass="53019">MTGPIKLPNTKLFINNEWVDSQCKRTFNTVNPYTEEVICSVTEGDKEDVDIAVIAARKALEEGPWGSMSTSDRSALMMKLADLIEKNKDYLSKLESTDNGKPLSSASGYDLDQSIKTIRYYAGCADKIHGKSIQLSQDYTCYTRHEPIGVVGVITPWNFPLMIMCWKIGPALAAGCTIIAKQSEITPLTALALCELIKEAGFPPGVFNLIPGFGPTVGNAISHHMDIDAVSFTGSNRTGRLITEASAKSNLKKITLELGGKSPNIVFGDVDLDIAVKGARDALYPNSGQSCCAGSRLYVHESIYKEFLGKFVESVKSLKLGDPFDKSTDQGPVASKEHFDRVMSFIQRGKDEGAHVLLGGKRHGNKGFFVEPTIFTNVQESMAICKHEIFGPVICVIPFSDTKQLIHDCNNTEYSLAAGVWTNNLSTALNVANRLKAGSVWVNDYSVVDVRIPFGDHGGFGKDLSTYAVDQFIAIKALTINHKICK</sequence>
<keyword evidence="2 5" id="KW-0560">Oxidoreductase</keyword>
<dbReference type="AlphaFoldDB" id="A0A152A3Q5"/>
<organism evidence="7 8">
    <name type="scientific">Tieghemostelium lacteum</name>
    <name type="common">Slime mold</name>
    <name type="synonym">Dictyostelium lacteum</name>
    <dbReference type="NCBI Taxonomy" id="361077"/>
    <lineage>
        <taxon>Eukaryota</taxon>
        <taxon>Amoebozoa</taxon>
        <taxon>Evosea</taxon>
        <taxon>Eumycetozoa</taxon>
        <taxon>Dictyostelia</taxon>
        <taxon>Dictyosteliales</taxon>
        <taxon>Raperosteliaceae</taxon>
        <taxon>Tieghemostelium</taxon>
    </lineage>
</organism>
<evidence type="ECO:0000259" key="6">
    <source>
        <dbReference type="Pfam" id="PF00171"/>
    </source>
</evidence>
<dbReference type="Pfam" id="PF00171">
    <property type="entry name" value="Aldedh"/>
    <property type="match status" value="1"/>
</dbReference>
<gene>
    <name evidence="7" type="ORF">DLAC_02913</name>
</gene>
<dbReference type="InParanoid" id="A0A152A3Q5"/>
<evidence type="ECO:0000313" key="7">
    <source>
        <dbReference type="EMBL" id="KYR00856.1"/>
    </source>
</evidence>
<dbReference type="GO" id="GO:0005739">
    <property type="term" value="C:mitochondrion"/>
    <property type="evidence" value="ECO:0007669"/>
    <property type="project" value="UniProtKB-ARBA"/>
</dbReference>
<dbReference type="InterPro" id="IPR016163">
    <property type="entry name" value="Ald_DH_C"/>
</dbReference>
<evidence type="ECO:0000313" key="8">
    <source>
        <dbReference type="Proteomes" id="UP000076078"/>
    </source>
</evidence>
<dbReference type="OMA" id="GQLIMQY"/>
<evidence type="ECO:0000256" key="5">
    <source>
        <dbReference type="RuleBase" id="RU003345"/>
    </source>
</evidence>
<dbReference type="FunFam" id="3.40.309.10:FF:000001">
    <property type="entry name" value="Mitochondrial aldehyde dehydrogenase 2"/>
    <property type="match status" value="1"/>
</dbReference>
<proteinExistence type="inferred from homology"/>
<dbReference type="InterPro" id="IPR016162">
    <property type="entry name" value="Ald_DH_N"/>
</dbReference>
<comment type="similarity">
    <text evidence="1 5">Belongs to the aldehyde dehydrogenase family.</text>
</comment>
<dbReference type="EMBL" id="LODT01000013">
    <property type="protein sequence ID" value="KYR00856.1"/>
    <property type="molecule type" value="Genomic_DNA"/>
</dbReference>
<dbReference type="Gene3D" id="3.40.605.10">
    <property type="entry name" value="Aldehyde Dehydrogenase, Chain A, domain 1"/>
    <property type="match status" value="1"/>
</dbReference>
<keyword evidence="3" id="KW-0520">NAD</keyword>
<name>A0A152A3Q5_TIELA</name>
<dbReference type="PROSITE" id="PS00687">
    <property type="entry name" value="ALDEHYDE_DEHYDR_GLU"/>
    <property type="match status" value="1"/>
</dbReference>
<dbReference type="GO" id="GO:0019752">
    <property type="term" value="P:carboxylic acid metabolic process"/>
    <property type="evidence" value="ECO:0007669"/>
    <property type="project" value="UniProtKB-ARBA"/>
</dbReference>
<accession>A0A152A3Q5</accession>
<dbReference type="GO" id="GO:0004029">
    <property type="term" value="F:aldehyde dehydrogenase (NAD+) activity"/>
    <property type="evidence" value="ECO:0007669"/>
    <property type="project" value="UniProtKB-ARBA"/>
</dbReference>
<evidence type="ECO:0000256" key="3">
    <source>
        <dbReference type="ARBA" id="ARBA00023027"/>
    </source>
</evidence>
<dbReference type="Proteomes" id="UP000076078">
    <property type="component" value="Unassembled WGS sequence"/>
</dbReference>
<dbReference type="STRING" id="361077.A0A152A3Q5"/>
<reference evidence="7 8" key="1">
    <citation type="submission" date="2015-12" db="EMBL/GenBank/DDBJ databases">
        <title>Dictyostelia acquired genes for synthesis and detection of signals that induce cell-type specialization by lateral gene transfer from prokaryotes.</title>
        <authorList>
            <person name="Gloeckner G."/>
            <person name="Schaap P."/>
        </authorList>
    </citation>
    <scope>NUCLEOTIDE SEQUENCE [LARGE SCALE GENOMIC DNA]</scope>
    <source>
        <strain evidence="7 8">TK</strain>
    </source>
</reference>
<feature type="domain" description="Aldehyde dehydrogenase" evidence="6">
    <location>
        <begin position="18"/>
        <end position="477"/>
    </location>
</feature>
<protein>
    <submittedName>
        <fullName evidence="7">Aldehyde dehydrogenase</fullName>
    </submittedName>
</protein>
<dbReference type="Gene3D" id="3.40.309.10">
    <property type="entry name" value="Aldehyde Dehydrogenase, Chain A, domain 2"/>
    <property type="match status" value="1"/>
</dbReference>
<dbReference type="PANTHER" id="PTHR11699">
    <property type="entry name" value="ALDEHYDE DEHYDROGENASE-RELATED"/>
    <property type="match status" value="1"/>
</dbReference>
<dbReference type="InterPro" id="IPR016161">
    <property type="entry name" value="Ald_DH/histidinol_DH"/>
</dbReference>
<dbReference type="InterPro" id="IPR029510">
    <property type="entry name" value="Ald_DH_CS_GLU"/>
</dbReference>
<comment type="caution">
    <text evidence="7">The sequence shown here is derived from an EMBL/GenBank/DDBJ whole genome shotgun (WGS) entry which is preliminary data.</text>
</comment>
<dbReference type="InterPro" id="IPR015590">
    <property type="entry name" value="Aldehyde_DH_dom"/>
</dbReference>
<dbReference type="CDD" id="cd07091">
    <property type="entry name" value="ALDH_F1-2_Ald2-like"/>
    <property type="match status" value="1"/>
</dbReference>
<feature type="active site" evidence="4">
    <location>
        <position position="257"/>
    </location>
</feature>
<dbReference type="FunFam" id="3.40.605.10:FF:000011">
    <property type="entry name" value="ALD5p Mitochondrial aldehyde dehydrogenase"/>
    <property type="match status" value="1"/>
</dbReference>
<dbReference type="FunCoup" id="A0A152A3Q5">
    <property type="interactions" value="191"/>
</dbReference>
<dbReference type="OrthoDB" id="310895at2759"/>
<evidence type="ECO:0000256" key="4">
    <source>
        <dbReference type="PROSITE-ProRule" id="PRU10007"/>
    </source>
</evidence>
<dbReference type="PROSITE" id="PS00070">
    <property type="entry name" value="ALDEHYDE_DEHYDR_CYS"/>
    <property type="match status" value="1"/>
</dbReference>
<evidence type="ECO:0000256" key="1">
    <source>
        <dbReference type="ARBA" id="ARBA00009986"/>
    </source>
</evidence>
<keyword evidence="8" id="KW-1185">Reference proteome</keyword>
<evidence type="ECO:0000256" key="2">
    <source>
        <dbReference type="ARBA" id="ARBA00023002"/>
    </source>
</evidence>
<dbReference type="InterPro" id="IPR016160">
    <property type="entry name" value="Ald_DH_CS_CYS"/>
</dbReference>
<dbReference type="SUPFAM" id="SSF53720">
    <property type="entry name" value="ALDH-like"/>
    <property type="match status" value="1"/>
</dbReference>